<dbReference type="Proteomes" id="UP000216885">
    <property type="component" value="Unassembled WGS sequence"/>
</dbReference>
<dbReference type="RefSeq" id="WP_094837923.1">
    <property type="nucleotide sequence ID" value="NZ_NEVQ01000013.1"/>
</dbReference>
<keyword evidence="4" id="KW-0560">Oxidoreductase</keyword>
<reference evidence="7 8" key="1">
    <citation type="submission" date="2017-05" db="EMBL/GenBank/DDBJ databases">
        <title>Complete and WGS of Bordetella genogroups.</title>
        <authorList>
            <person name="Spilker T."/>
            <person name="LiPuma J."/>
        </authorList>
    </citation>
    <scope>NUCLEOTIDE SEQUENCE [LARGE SCALE GENOMIC DNA]</scope>
    <source>
        <strain evidence="7 8">AU9919</strain>
    </source>
</reference>
<dbReference type="PRINTS" id="PR00411">
    <property type="entry name" value="PNDRDTASEI"/>
</dbReference>
<comment type="cofactor">
    <cofactor evidence="1">
        <name>FAD</name>
        <dbReference type="ChEBI" id="CHEBI:57692"/>
    </cofactor>
</comment>
<dbReference type="InterPro" id="IPR016156">
    <property type="entry name" value="FAD/NAD-linked_Rdtase_dimer_sf"/>
</dbReference>
<evidence type="ECO:0000256" key="1">
    <source>
        <dbReference type="ARBA" id="ARBA00001974"/>
    </source>
</evidence>
<evidence type="ECO:0000256" key="4">
    <source>
        <dbReference type="ARBA" id="ARBA00023002"/>
    </source>
</evidence>
<feature type="domain" description="Reductase C-terminal" evidence="6">
    <location>
        <begin position="327"/>
        <end position="414"/>
    </location>
</feature>
<dbReference type="PANTHER" id="PTHR43557">
    <property type="entry name" value="APOPTOSIS-INDUCING FACTOR 1"/>
    <property type="match status" value="1"/>
</dbReference>
<dbReference type="PRINTS" id="PR00368">
    <property type="entry name" value="FADPNR"/>
</dbReference>
<dbReference type="AlphaFoldDB" id="A0A261U273"/>
<dbReference type="InterPro" id="IPR023753">
    <property type="entry name" value="FAD/NAD-binding_dom"/>
</dbReference>
<comment type="caution">
    <text evidence="7">The sequence shown here is derived from an EMBL/GenBank/DDBJ whole genome shotgun (WGS) entry which is preliminary data.</text>
</comment>
<organism evidence="7 8">
    <name type="scientific">Bordetella genomosp. 4</name>
    <dbReference type="NCBI Taxonomy" id="463044"/>
    <lineage>
        <taxon>Bacteria</taxon>
        <taxon>Pseudomonadati</taxon>
        <taxon>Pseudomonadota</taxon>
        <taxon>Betaproteobacteria</taxon>
        <taxon>Burkholderiales</taxon>
        <taxon>Alcaligenaceae</taxon>
        <taxon>Bordetella</taxon>
    </lineage>
</organism>
<proteinExistence type="predicted"/>
<dbReference type="SUPFAM" id="SSF51905">
    <property type="entry name" value="FAD/NAD(P)-binding domain"/>
    <property type="match status" value="1"/>
</dbReference>
<keyword evidence="8" id="KW-1185">Reference proteome</keyword>
<dbReference type="PANTHER" id="PTHR43557:SF2">
    <property type="entry name" value="RIESKE DOMAIN-CONTAINING PROTEIN-RELATED"/>
    <property type="match status" value="1"/>
</dbReference>
<dbReference type="SUPFAM" id="SSF55424">
    <property type="entry name" value="FAD/NAD-linked reductases, dimerisation (C-terminal) domain"/>
    <property type="match status" value="1"/>
</dbReference>
<dbReference type="Gene3D" id="3.30.390.30">
    <property type="match status" value="1"/>
</dbReference>
<evidence type="ECO:0000313" key="7">
    <source>
        <dbReference type="EMBL" id="OZI56056.1"/>
    </source>
</evidence>
<dbReference type="InterPro" id="IPR028202">
    <property type="entry name" value="Reductase_C"/>
</dbReference>
<dbReference type="GO" id="GO:0016651">
    <property type="term" value="F:oxidoreductase activity, acting on NAD(P)H"/>
    <property type="evidence" value="ECO:0007669"/>
    <property type="project" value="TreeGrafter"/>
</dbReference>
<keyword evidence="2" id="KW-0285">Flavoprotein</keyword>
<dbReference type="EMBL" id="NEVQ01000013">
    <property type="protein sequence ID" value="OZI56056.1"/>
    <property type="molecule type" value="Genomic_DNA"/>
</dbReference>
<feature type="domain" description="FAD/NAD(P)-binding" evidence="5">
    <location>
        <begin position="6"/>
        <end position="308"/>
    </location>
</feature>
<keyword evidence="3" id="KW-0274">FAD</keyword>
<dbReference type="Pfam" id="PF07992">
    <property type="entry name" value="Pyr_redox_2"/>
    <property type="match status" value="1"/>
</dbReference>
<dbReference type="Gene3D" id="3.50.50.60">
    <property type="entry name" value="FAD/NAD(P)-binding domain"/>
    <property type="match status" value="2"/>
</dbReference>
<dbReference type="InterPro" id="IPR036188">
    <property type="entry name" value="FAD/NAD-bd_sf"/>
</dbReference>
<accession>A0A261U273</accession>
<gene>
    <name evidence="7" type="ORF">CAL20_11435</name>
</gene>
<sequence>MLTPKTILIIGAGQTGAVAARTLRDLGYDGRITIIGNEPHLPYERPPLSKAALEQSVDPAIGRLYPAEFYSEQDIEVINGVSAQSLDTQRREVGLSDGRTLTYDACLLATGGRAKQLPMLPRSSAVHTLRTLDDAMTLGSALKPGVRLVVIGGGFLGLEAGWSAKQRGAHVTVLEGGPALLGRVLPAQVSDWLSQRAQAMGLDVRLGVAVTSVLADTSAEGKMAITLGDGSVVDADHVLVSVGLTPDTTLARAANLSICAKTGGVLVDRHCRTSNEYIWAAGDCASQYQSPGDSPVRIESWQNANTQAAIAAAAILNAPRPAVPYPWFWTDQLGCNIQILGAPSPGLEYVLRGDAAPDDTVPKCLYLGLRDGVPVHGVAINAGGDLRVLRPLFEQSVRIRAEVFADTATGLKPFVKSCMAQPA</sequence>
<name>A0A261U273_9BORD</name>
<evidence type="ECO:0000259" key="6">
    <source>
        <dbReference type="Pfam" id="PF14759"/>
    </source>
</evidence>
<dbReference type="Pfam" id="PF14759">
    <property type="entry name" value="Reductase_C"/>
    <property type="match status" value="1"/>
</dbReference>
<evidence type="ECO:0000256" key="3">
    <source>
        <dbReference type="ARBA" id="ARBA00022827"/>
    </source>
</evidence>
<dbReference type="InterPro" id="IPR050446">
    <property type="entry name" value="FAD-oxidoreductase/Apoptosis"/>
</dbReference>
<evidence type="ECO:0000313" key="8">
    <source>
        <dbReference type="Proteomes" id="UP000216885"/>
    </source>
</evidence>
<dbReference type="GO" id="GO:0005737">
    <property type="term" value="C:cytoplasm"/>
    <property type="evidence" value="ECO:0007669"/>
    <property type="project" value="TreeGrafter"/>
</dbReference>
<protein>
    <submittedName>
        <fullName evidence="7">Ferredoxin reductase</fullName>
    </submittedName>
</protein>
<evidence type="ECO:0000259" key="5">
    <source>
        <dbReference type="Pfam" id="PF07992"/>
    </source>
</evidence>
<evidence type="ECO:0000256" key="2">
    <source>
        <dbReference type="ARBA" id="ARBA00022630"/>
    </source>
</evidence>